<keyword evidence="2" id="KW-0479">Metal-binding</keyword>
<sequence length="481" mass="54666">MPDQPNVLWICTDQQRADTLGCYGNDFVETPNIDELASSGVRFDRAYAQSPVCTPSRASFLTGRYPRTTGVRGNGYPIPESETLVTRRLADEGYVCGLSGKLHVNPAHPDSDDLPMGERRIDDGYADFQWSHGTTHPSPVNEYQRWLLEEGVEYEERPVGDCEHVTVGMPPEHHQTTWCARKAESFIERAAEDDEPWLYSVNPFDPHHAFVAPDGYLQRYLDRLDEIPLPDYEPGELDDKPPWYRECHEGAYANENLFPFEEMDERDHRLVIAAYWAMCDLIDDAVGRLLDALERTGQREDTLVIFTSDHGELLGEHGIYLKGAFFYEESLRVPLIVSGPEIESGVETDALVELVDLAPTLMEAAGQEVPRAMQGESLWPLLTGETDADTHRESVYAEAYDTVHWQAPTDYSTMVRTNDHKLVRHHRAETGELYDLAADPAERENRWDDPDYADVRSDLLARLADRMAETADPLPERRTPW</sequence>
<keyword evidence="6" id="KW-1185">Reference proteome</keyword>
<dbReference type="Proteomes" id="UP000509667">
    <property type="component" value="Chromosome"/>
</dbReference>
<organism evidence="5 6">
    <name type="scientific">Halosimplex rubrum</name>
    <dbReference type="NCBI Taxonomy" id="869889"/>
    <lineage>
        <taxon>Archaea</taxon>
        <taxon>Methanobacteriati</taxon>
        <taxon>Methanobacteriota</taxon>
        <taxon>Stenosarchaea group</taxon>
        <taxon>Halobacteria</taxon>
        <taxon>Halobacteriales</taxon>
        <taxon>Haloarculaceae</taxon>
        <taxon>Halosimplex</taxon>
    </lineage>
</organism>
<evidence type="ECO:0000256" key="2">
    <source>
        <dbReference type="ARBA" id="ARBA00022723"/>
    </source>
</evidence>
<evidence type="ECO:0000259" key="4">
    <source>
        <dbReference type="Pfam" id="PF00884"/>
    </source>
</evidence>
<gene>
    <name evidence="5" type="ORF">HZS55_14625</name>
</gene>
<keyword evidence="5" id="KW-0808">Transferase</keyword>
<dbReference type="GeneID" id="56079122"/>
<dbReference type="OrthoDB" id="145229at2157"/>
<dbReference type="InterPro" id="IPR017850">
    <property type="entry name" value="Alkaline_phosphatase_core_sf"/>
</dbReference>
<dbReference type="Gene3D" id="3.40.720.10">
    <property type="entry name" value="Alkaline Phosphatase, subunit A"/>
    <property type="match status" value="1"/>
</dbReference>
<protein>
    <submittedName>
        <fullName evidence="5">Sulfatase-like hydrolase/transferase</fullName>
    </submittedName>
</protein>
<comment type="similarity">
    <text evidence="1">Belongs to the sulfatase family.</text>
</comment>
<evidence type="ECO:0000256" key="3">
    <source>
        <dbReference type="ARBA" id="ARBA00022801"/>
    </source>
</evidence>
<dbReference type="PANTHER" id="PTHR45953">
    <property type="entry name" value="IDURONATE 2-SULFATASE"/>
    <property type="match status" value="1"/>
</dbReference>
<dbReference type="AlphaFoldDB" id="A0A7D5SZ34"/>
<evidence type="ECO:0000313" key="5">
    <source>
        <dbReference type="EMBL" id="QLH78451.1"/>
    </source>
</evidence>
<dbReference type="GO" id="GO:0016740">
    <property type="term" value="F:transferase activity"/>
    <property type="evidence" value="ECO:0007669"/>
    <property type="project" value="UniProtKB-KW"/>
</dbReference>
<accession>A0A7D5SZ34</accession>
<dbReference type="InterPro" id="IPR000917">
    <property type="entry name" value="Sulfatase_N"/>
</dbReference>
<evidence type="ECO:0000256" key="1">
    <source>
        <dbReference type="ARBA" id="ARBA00008779"/>
    </source>
</evidence>
<dbReference type="PROSITE" id="PS00523">
    <property type="entry name" value="SULFATASE_1"/>
    <property type="match status" value="1"/>
</dbReference>
<name>A0A7D5SZ34_9EURY</name>
<dbReference type="GO" id="GO:0046872">
    <property type="term" value="F:metal ion binding"/>
    <property type="evidence" value="ECO:0007669"/>
    <property type="project" value="UniProtKB-KW"/>
</dbReference>
<dbReference type="Pfam" id="PF00884">
    <property type="entry name" value="Sulfatase"/>
    <property type="match status" value="1"/>
</dbReference>
<dbReference type="PANTHER" id="PTHR45953:SF1">
    <property type="entry name" value="IDURONATE 2-SULFATASE"/>
    <property type="match status" value="1"/>
</dbReference>
<dbReference type="SUPFAM" id="SSF53649">
    <property type="entry name" value="Alkaline phosphatase-like"/>
    <property type="match status" value="1"/>
</dbReference>
<dbReference type="GO" id="GO:0005737">
    <property type="term" value="C:cytoplasm"/>
    <property type="evidence" value="ECO:0007669"/>
    <property type="project" value="TreeGrafter"/>
</dbReference>
<dbReference type="RefSeq" id="WP_179908334.1">
    <property type="nucleotide sequence ID" value="NZ_CP058910.1"/>
</dbReference>
<reference evidence="5 6" key="1">
    <citation type="submission" date="2020-07" db="EMBL/GenBank/DDBJ databases">
        <title>Halosimplex pelagicum sp. nov. and Halosimplex rubrum sp. nov., isolated from salted brown alga Laminaria, and emended description of the genus Halosimplex.</title>
        <authorList>
            <person name="Cui H."/>
        </authorList>
    </citation>
    <scope>NUCLEOTIDE SEQUENCE [LARGE SCALE GENOMIC DNA]</scope>
    <source>
        <strain evidence="5 6">R27</strain>
    </source>
</reference>
<proteinExistence type="inferred from homology"/>
<evidence type="ECO:0000313" key="6">
    <source>
        <dbReference type="Proteomes" id="UP000509667"/>
    </source>
</evidence>
<keyword evidence="3 5" id="KW-0378">Hydrolase</keyword>
<dbReference type="InterPro" id="IPR024607">
    <property type="entry name" value="Sulfatase_CS"/>
</dbReference>
<dbReference type="EMBL" id="CP058910">
    <property type="protein sequence ID" value="QLH78451.1"/>
    <property type="molecule type" value="Genomic_DNA"/>
</dbReference>
<dbReference type="GO" id="GO:0008484">
    <property type="term" value="F:sulfuric ester hydrolase activity"/>
    <property type="evidence" value="ECO:0007669"/>
    <property type="project" value="TreeGrafter"/>
</dbReference>
<dbReference type="KEGG" id="hrr:HZS55_14625"/>
<feature type="domain" description="Sulfatase N-terminal" evidence="4">
    <location>
        <begin position="5"/>
        <end position="366"/>
    </location>
</feature>